<evidence type="ECO:0000313" key="6">
    <source>
        <dbReference type="Proteomes" id="UP000694380"/>
    </source>
</evidence>
<dbReference type="AlphaFoldDB" id="A0A8C3IVC2"/>
<evidence type="ECO:0000259" key="4">
    <source>
        <dbReference type="PROSITE" id="PS50279"/>
    </source>
</evidence>
<dbReference type="InterPro" id="IPR050098">
    <property type="entry name" value="TFPI/VKTCI-like"/>
</dbReference>
<dbReference type="SUPFAM" id="SSF57362">
    <property type="entry name" value="BPTI-like"/>
    <property type="match status" value="3"/>
</dbReference>
<dbReference type="CDD" id="cd00109">
    <property type="entry name" value="Kunitz-type"/>
    <property type="match status" value="2"/>
</dbReference>
<keyword evidence="3" id="KW-0732">Signal</keyword>
<dbReference type="FunFam" id="4.10.410.10:FF:000004">
    <property type="entry name" value="Tissue factor pathway inhibitor"/>
    <property type="match status" value="1"/>
</dbReference>
<keyword evidence="2" id="KW-1015">Disulfide bond</keyword>
<dbReference type="FunFam" id="4.10.410.10:FF:000021">
    <property type="entry name" value="Serine protease inhibitor, putative"/>
    <property type="match status" value="1"/>
</dbReference>
<dbReference type="PROSITE" id="PS00280">
    <property type="entry name" value="BPTI_KUNITZ_1"/>
    <property type="match status" value="3"/>
</dbReference>
<dbReference type="Ensembl" id="ENSCPBT00000046480.1">
    <property type="protein sequence ID" value="ENSCPBP00000039654.1"/>
    <property type="gene ID" value="ENSCPBG00000027309.1"/>
</dbReference>
<reference evidence="5" key="2">
    <citation type="submission" date="2025-09" db="UniProtKB">
        <authorList>
            <consortium name="Ensembl"/>
        </authorList>
    </citation>
    <scope>IDENTIFICATION</scope>
</reference>
<organism evidence="5 6">
    <name type="scientific">Chrysemys picta bellii</name>
    <name type="common">Western painted turtle</name>
    <name type="synonym">Emys bellii</name>
    <dbReference type="NCBI Taxonomy" id="8478"/>
    <lineage>
        <taxon>Eukaryota</taxon>
        <taxon>Metazoa</taxon>
        <taxon>Chordata</taxon>
        <taxon>Craniata</taxon>
        <taxon>Vertebrata</taxon>
        <taxon>Euteleostomi</taxon>
        <taxon>Archelosauria</taxon>
        <taxon>Testudinata</taxon>
        <taxon>Testudines</taxon>
        <taxon>Cryptodira</taxon>
        <taxon>Durocryptodira</taxon>
        <taxon>Testudinoidea</taxon>
        <taxon>Emydidae</taxon>
        <taxon>Chrysemys</taxon>
    </lineage>
</organism>
<feature type="domain" description="BPTI/Kunitz inhibitor" evidence="4">
    <location>
        <begin position="196"/>
        <end position="246"/>
    </location>
</feature>
<feature type="chain" id="PRO_5034055863" description="BPTI/Kunitz inhibitor domain-containing protein" evidence="3">
    <location>
        <begin position="27"/>
        <end position="269"/>
    </location>
</feature>
<sequence>PRSTMKSGHLLLGLLALWADLTPASGQLRQGEGSLPLAPHSNAICNLPADPGPCFAYMPRYFYNSATKRCEEFIYGGCQGNANRFPSVDECLKTCGTPLLICALLIIHLLSPGDICRLPPEKGPCKGQIPRFFYNPASRTCKSFIYGGCRGNGNNFRTLLECQQACRKRGKGTERVNPLAWAGQPSESHLPSHTTDKLPAEMGICDADLPRFFYNTSSGACDRFLYGGCQGNPNNFEGEAECLQACGGPGKGHRAPYSQPGPEPVAHQG</sequence>
<feature type="signal peptide" evidence="3">
    <location>
        <begin position="1"/>
        <end position="26"/>
    </location>
</feature>
<evidence type="ECO:0000256" key="3">
    <source>
        <dbReference type="SAM" id="SignalP"/>
    </source>
</evidence>
<feature type="domain" description="BPTI/Kunitz inhibitor" evidence="4">
    <location>
        <begin position="116"/>
        <end position="166"/>
    </location>
</feature>
<dbReference type="PRINTS" id="PR00759">
    <property type="entry name" value="BASICPTASE"/>
</dbReference>
<dbReference type="PROSITE" id="PS50279">
    <property type="entry name" value="BPTI_KUNITZ_2"/>
    <property type="match status" value="3"/>
</dbReference>
<protein>
    <recommendedName>
        <fullName evidence="4">BPTI/Kunitz inhibitor domain-containing protein</fullName>
    </recommendedName>
</protein>
<feature type="domain" description="BPTI/Kunitz inhibitor" evidence="4">
    <location>
        <begin position="45"/>
        <end position="95"/>
    </location>
</feature>
<name>A0A8C3IVC2_CHRPI</name>
<keyword evidence="6" id="KW-1185">Reference proteome</keyword>
<proteinExistence type="predicted"/>
<evidence type="ECO:0000256" key="2">
    <source>
        <dbReference type="ARBA" id="ARBA00023157"/>
    </source>
</evidence>
<dbReference type="OMA" id="NMPRFFF"/>
<dbReference type="InterPro" id="IPR002223">
    <property type="entry name" value="Kunitz_BPTI"/>
</dbReference>
<dbReference type="PANTHER" id="PTHR10083:SF374">
    <property type="entry name" value="BPTI_KUNITZ INHIBITOR DOMAIN-CONTAINING PROTEIN"/>
    <property type="match status" value="1"/>
</dbReference>
<dbReference type="GO" id="GO:0005615">
    <property type="term" value="C:extracellular space"/>
    <property type="evidence" value="ECO:0007669"/>
    <property type="project" value="TreeGrafter"/>
</dbReference>
<evidence type="ECO:0000313" key="5">
    <source>
        <dbReference type="Ensembl" id="ENSCPBP00000039654.1"/>
    </source>
</evidence>
<dbReference type="GeneTree" id="ENSGT00940000164331"/>
<dbReference type="PANTHER" id="PTHR10083">
    <property type="entry name" value="KUNITZ-TYPE PROTEASE INHIBITOR-RELATED"/>
    <property type="match status" value="1"/>
</dbReference>
<dbReference type="SMART" id="SM00131">
    <property type="entry name" value="KU"/>
    <property type="match status" value="3"/>
</dbReference>
<dbReference type="Gene3D" id="4.10.410.10">
    <property type="entry name" value="Pancreatic trypsin inhibitor Kunitz domain"/>
    <property type="match status" value="3"/>
</dbReference>
<accession>A0A8C3IVC2</accession>
<dbReference type="InterPro" id="IPR020901">
    <property type="entry name" value="Prtase_inh_Kunz-CS"/>
</dbReference>
<dbReference type="InterPro" id="IPR036880">
    <property type="entry name" value="Kunitz_BPTI_sf"/>
</dbReference>
<evidence type="ECO:0000256" key="1">
    <source>
        <dbReference type="ARBA" id="ARBA00022690"/>
    </source>
</evidence>
<dbReference type="GO" id="GO:0044483">
    <property type="term" value="P:venom-mediated perturbation of hemostasis"/>
    <property type="evidence" value="ECO:0007669"/>
    <property type="project" value="UniProtKB-ARBA"/>
</dbReference>
<dbReference type="Pfam" id="PF00014">
    <property type="entry name" value="Kunitz_BPTI"/>
    <property type="match status" value="3"/>
</dbReference>
<reference evidence="5" key="1">
    <citation type="submission" date="2025-08" db="UniProtKB">
        <authorList>
            <consortium name="Ensembl"/>
        </authorList>
    </citation>
    <scope>IDENTIFICATION</scope>
</reference>
<dbReference type="GO" id="GO:0004867">
    <property type="term" value="F:serine-type endopeptidase inhibitor activity"/>
    <property type="evidence" value="ECO:0007669"/>
    <property type="project" value="InterPro"/>
</dbReference>
<dbReference type="Proteomes" id="UP000694380">
    <property type="component" value="Unplaced"/>
</dbReference>
<keyword evidence="1" id="KW-0646">Protease inhibitor</keyword>